<keyword evidence="1" id="KW-0217">Developmental protein</keyword>
<name>A0A9Q1CQ60_HOLLE</name>
<feature type="domain" description="ZU5" evidence="3">
    <location>
        <begin position="444"/>
        <end position="578"/>
    </location>
</feature>
<dbReference type="Pfam" id="PF00531">
    <property type="entry name" value="Death"/>
    <property type="match status" value="1"/>
</dbReference>
<comment type="similarity">
    <text evidence="1">Belongs to the unc-5 family.</text>
</comment>
<accession>A0A9Q1CQ60</accession>
<dbReference type="AlphaFoldDB" id="A0A9Q1CQ60"/>
<feature type="domain" description="Death" evidence="2">
    <location>
        <begin position="356"/>
        <end position="410"/>
    </location>
</feature>
<evidence type="ECO:0000259" key="2">
    <source>
        <dbReference type="PROSITE" id="PS50017"/>
    </source>
</evidence>
<dbReference type="PANTHER" id="PTHR12582">
    <property type="entry name" value="NETRIN RECEPTOR UNC5"/>
    <property type="match status" value="1"/>
</dbReference>
<keyword evidence="1" id="KW-0812">Transmembrane</keyword>
<keyword evidence="1" id="KW-0472">Membrane</keyword>
<comment type="function">
    <text evidence="1">Receptor for netrin required for axon guidance. Mediates axon repulsion of neuronal growth cones in the developing nervous system upon ligand binding.</text>
</comment>
<dbReference type="InterPro" id="IPR037936">
    <property type="entry name" value="UNC5A-D"/>
</dbReference>
<dbReference type="PROSITE" id="PS51145">
    <property type="entry name" value="ZU5"/>
    <property type="match status" value="1"/>
</dbReference>
<feature type="domain" description="Death" evidence="2">
    <location>
        <begin position="1"/>
        <end position="41"/>
    </location>
</feature>
<comment type="subcellular location">
    <subcellularLocation>
        <location evidence="1">Cell membrane</location>
        <topology evidence="1">Single-pass type I membrane protein</topology>
    </subcellularLocation>
</comment>
<dbReference type="EMBL" id="JAIZAY010000001">
    <property type="protein sequence ID" value="KAJ8049346.1"/>
    <property type="molecule type" value="Genomic_DNA"/>
</dbReference>
<dbReference type="Pfam" id="PF00791">
    <property type="entry name" value="ZU5"/>
    <property type="match status" value="2"/>
</dbReference>
<dbReference type="OrthoDB" id="100767at2759"/>
<dbReference type="InterPro" id="IPR000488">
    <property type="entry name" value="Death_dom"/>
</dbReference>
<reference evidence="4" key="1">
    <citation type="submission" date="2021-10" db="EMBL/GenBank/DDBJ databases">
        <title>Tropical sea cucumber genome reveals ecological adaptation and Cuvierian tubules defense mechanism.</title>
        <authorList>
            <person name="Chen T."/>
        </authorList>
    </citation>
    <scope>NUCLEOTIDE SEQUENCE</scope>
    <source>
        <strain evidence="4">Nanhai2018</strain>
        <tissue evidence="4">Muscle</tissue>
    </source>
</reference>
<organism evidence="4 5">
    <name type="scientific">Holothuria leucospilota</name>
    <name type="common">Black long sea cucumber</name>
    <name type="synonym">Mertensiothuria leucospilota</name>
    <dbReference type="NCBI Taxonomy" id="206669"/>
    <lineage>
        <taxon>Eukaryota</taxon>
        <taxon>Metazoa</taxon>
        <taxon>Echinodermata</taxon>
        <taxon>Eleutherozoa</taxon>
        <taxon>Echinozoa</taxon>
        <taxon>Holothuroidea</taxon>
        <taxon>Aspidochirotacea</taxon>
        <taxon>Aspidochirotida</taxon>
        <taxon>Holothuriidae</taxon>
        <taxon>Holothuria</taxon>
    </lineage>
</organism>
<proteinExistence type="inferred from homology"/>
<keyword evidence="1" id="KW-0675">Receptor</keyword>
<dbReference type="PROSITE" id="PS50017">
    <property type="entry name" value="DEATH_DOMAIN"/>
    <property type="match status" value="2"/>
</dbReference>
<dbReference type="GO" id="GO:0005886">
    <property type="term" value="C:plasma membrane"/>
    <property type="evidence" value="ECO:0007669"/>
    <property type="project" value="UniProtKB-SubCell"/>
</dbReference>
<keyword evidence="1" id="KW-1133">Transmembrane helix</keyword>
<evidence type="ECO:0000256" key="1">
    <source>
        <dbReference type="RuleBase" id="RU367033"/>
    </source>
</evidence>
<dbReference type="Gene3D" id="2.60.220.30">
    <property type="match status" value="2"/>
</dbReference>
<protein>
    <recommendedName>
        <fullName evidence="1">Netrin receptor UNC5</fullName>
    </recommendedName>
</protein>
<evidence type="ECO:0000313" key="4">
    <source>
        <dbReference type="EMBL" id="KAJ8049346.1"/>
    </source>
</evidence>
<evidence type="ECO:0000313" key="5">
    <source>
        <dbReference type="Proteomes" id="UP001152320"/>
    </source>
</evidence>
<dbReference type="Gene3D" id="1.10.533.10">
    <property type="entry name" value="Death Domain, Fas"/>
    <property type="match status" value="1"/>
</dbReference>
<dbReference type="InterPro" id="IPR000906">
    <property type="entry name" value="ZU5_dom"/>
</dbReference>
<evidence type="ECO:0000259" key="3">
    <source>
        <dbReference type="PROSITE" id="PS51145"/>
    </source>
</evidence>
<keyword evidence="1" id="KW-0393">Immunoglobulin domain</keyword>
<sequence>MYKTLKTWKDLESEHASPQVLERALRSAAQDDAADELIAVLTEESASLVAASTISREGGTVQIDGTGVELEIPPDAFQDIQGDQRVQITILPNRSFDKTAKCFEDNTTVMVQLLPHNLSLRPAAKLILPHCLKLKNVVNSDVKIFCSYHKTGMEPLWEDVTKSVTFKLLETSCEVHLQRLCAIKYTISGNEVEAKRLKWYALGNKCKEDAKYVTVDIGYHLDLPVENEVYRGKLQDKFLGDSQSFFVFKEEPPSYLSVSLVQVLPVWELRPISAVSMSTSRPRTVLSSKQCCSFTFKRPCSSASLPRCVFEIAGDPQQPKYRLNVNFRALQKPVANTNVVTDDALFYLSHGLEDAWKNIGRRLLVDENDLQEISKRDVSLQLKAYLMLIKWKESVGETAFVEILIRVLNDEKTGLAKKLPASLIDGDASSHERNRLILPDKYSLMDSSDVSVEGGEVRISDTDIELNILPDSFLGPFEKHKIQLKVLPDNFFQEPAKLFEAHSTTIVELLPSDLRLKRPASLFLPHCLKLKSTKYCEVQVFQSHHAKGMSRKYHTEIFIIILSIIFVSFYLLAIYLFC</sequence>
<keyword evidence="5" id="KW-1185">Reference proteome</keyword>
<dbReference type="GO" id="GO:0005042">
    <property type="term" value="F:netrin receptor activity"/>
    <property type="evidence" value="ECO:0007669"/>
    <property type="project" value="UniProtKB-UniRule"/>
</dbReference>
<dbReference type="Proteomes" id="UP001152320">
    <property type="component" value="Chromosome 1"/>
</dbReference>
<dbReference type="PANTHER" id="PTHR12582:SF47">
    <property type="entry name" value="NETRIN RECEPTOR UNC-5"/>
    <property type="match status" value="1"/>
</dbReference>
<gene>
    <name evidence="4" type="ORF">HOLleu_02054</name>
</gene>
<dbReference type="CDD" id="cd01670">
    <property type="entry name" value="Death"/>
    <property type="match status" value="2"/>
</dbReference>
<dbReference type="SUPFAM" id="SSF47986">
    <property type="entry name" value="DEATH domain"/>
    <property type="match status" value="1"/>
</dbReference>
<feature type="transmembrane region" description="Helical" evidence="1">
    <location>
        <begin position="557"/>
        <end position="577"/>
    </location>
</feature>
<comment type="caution">
    <text evidence="4">The sequence shown here is derived from an EMBL/GenBank/DDBJ whole genome shotgun (WGS) entry which is preliminary data.</text>
</comment>
<dbReference type="InterPro" id="IPR011029">
    <property type="entry name" value="DEATH-like_dom_sf"/>
</dbReference>